<name>A0AB33KT88_9ACTN</name>
<proteinExistence type="predicted"/>
<dbReference type="KEGG" id="stcm:SCMC78_71180"/>
<organism evidence="1">
    <name type="scientific">Streptomyces sp. CMC78</name>
    <dbReference type="NCBI Taxonomy" id="3231512"/>
    <lineage>
        <taxon>Bacteria</taxon>
        <taxon>Bacillati</taxon>
        <taxon>Actinomycetota</taxon>
        <taxon>Actinomycetes</taxon>
        <taxon>Kitasatosporales</taxon>
        <taxon>Streptomycetaceae</taxon>
        <taxon>Streptomyces</taxon>
    </lineage>
</organism>
<gene>
    <name evidence="1" type="ORF">SCMC78_71180</name>
</gene>
<dbReference type="AlphaFoldDB" id="A0AB33KT88"/>
<sequence>MTAITRVRIPAGSTIRCHELSLCHHACTGPVVLTGPVRGSSSPEAEFCWDTLSPFMLRAFTYRLGPTGTWAGRTVETALRWL</sequence>
<evidence type="ECO:0000313" key="1">
    <source>
        <dbReference type="EMBL" id="BFP57311.1"/>
    </source>
</evidence>
<protein>
    <submittedName>
        <fullName evidence="1">Uncharacterized protein</fullName>
    </submittedName>
</protein>
<dbReference type="EMBL" id="AP035884">
    <property type="protein sequence ID" value="BFP57311.1"/>
    <property type="molecule type" value="Genomic_DNA"/>
</dbReference>
<reference evidence="1" key="1">
    <citation type="submission" date="2024-07" db="EMBL/GenBank/DDBJ databases">
        <title>Complete genome sequences of cellulolytic bacteria, Kitasatospora sp. CMC57 and Streptomyces sp. CMC78, isolated from Japanese agricultural soil.</title>
        <authorList>
            <person name="Hashimoto T."/>
            <person name="Ito M."/>
            <person name="Iwamoto M."/>
            <person name="Fukahori D."/>
            <person name="Shoda T."/>
            <person name="Sakoda M."/>
            <person name="Morohoshi T."/>
            <person name="Mitsuboshi M."/>
            <person name="Nishizawa T."/>
        </authorList>
    </citation>
    <scope>NUCLEOTIDE SEQUENCE</scope>
    <source>
        <strain evidence="1">CMC78</strain>
    </source>
</reference>
<accession>A0AB33KT88</accession>